<protein>
    <submittedName>
        <fullName evidence="1">Uncharacterized protein</fullName>
    </submittedName>
</protein>
<keyword evidence="2" id="KW-1185">Reference proteome</keyword>
<evidence type="ECO:0000313" key="1">
    <source>
        <dbReference type="EMBL" id="KAK7797528.1"/>
    </source>
</evidence>
<dbReference type="AlphaFoldDB" id="A0AAW0H824"/>
<proteinExistence type="predicted"/>
<organism evidence="1 2">
    <name type="scientific">Myodes glareolus</name>
    <name type="common">Bank vole</name>
    <name type="synonym">Clethrionomys glareolus</name>
    <dbReference type="NCBI Taxonomy" id="447135"/>
    <lineage>
        <taxon>Eukaryota</taxon>
        <taxon>Metazoa</taxon>
        <taxon>Chordata</taxon>
        <taxon>Craniata</taxon>
        <taxon>Vertebrata</taxon>
        <taxon>Euteleostomi</taxon>
        <taxon>Mammalia</taxon>
        <taxon>Eutheria</taxon>
        <taxon>Euarchontoglires</taxon>
        <taxon>Glires</taxon>
        <taxon>Rodentia</taxon>
        <taxon>Myomorpha</taxon>
        <taxon>Muroidea</taxon>
        <taxon>Cricetidae</taxon>
        <taxon>Arvicolinae</taxon>
        <taxon>Myodes</taxon>
    </lineage>
</organism>
<name>A0AAW0H824_MYOGA</name>
<dbReference type="EMBL" id="JBBHLL010000818">
    <property type="protein sequence ID" value="KAK7797528.1"/>
    <property type="molecule type" value="Genomic_DNA"/>
</dbReference>
<evidence type="ECO:0000313" key="2">
    <source>
        <dbReference type="Proteomes" id="UP001488838"/>
    </source>
</evidence>
<sequence length="94" mass="10348">MDQEMKNGFLLTIILGRFSQGPISDNRTISILHCYGDCDSLVLLMCFVFPFMADVGVDQREPSLPGGIGAELFLRPGHICTLSHHLLTADMPVL</sequence>
<dbReference type="Proteomes" id="UP001488838">
    <property type="component" value="Unassembled WGS sequence"/>
</dbReference>
<reference evidence="1 2" key="1">
    <citation type="journal article" date="2023" name="bioRxiv">
        <title>Conserved and derived expression patterns and positive selection on dental genes reveal complex evolutionary context of ever-growing rodent molars.</title>
        <authorList>
            <person name="Calamari Z.T."/>
            <person name="Song A."/>
            <person name="Cohen E."/>
            <person name="Akter M."/>
            <person name="Roy R.D."/>
            <person name="Hallikas O."/>
            <person name="Christensen M.M."/>
            <person name="Li P."/>
            <person name="Marangoni P."/>
            <person name="Jernvall J."/>
            <person name="Klein O.D."/>
        </authorList>
    </citation>
    <scope>NUCLEOTIDE SEQUENCE [LARGE SCALE GENOMIC DNA]</scope>
    <source>
        <strain evidence="1">V071</strain>
    </source>
</reference>
<gene>
    <name evidence="1" type="ORF">U0070_006006</name>
</gene>
<comment type="caution">
    <text evidence="1">The sequence shown here is derived from an EMBL/GenBank/DDBJ whole genome shotgun (WGS) entry which is preliminary data.</text>
</comment>
<accession>A0AAW0H824</accession>